<keyword evidence="8" id="KW-1185">Reference proteome</keyword>
<evidence type="ECO:0000256" key="2">
    <source>
        <dbReference type="ARBA" id="ARBA00022559"/>
    </source>
</evidence>
<comment type="cofactor">
    <cofactor evidence="1">
        <name>heme b</name>
        <dbReference type="ChEBI" id="CHEBI:60344"/>
    </cofactor>
</comment>
<keyword evidence="2" id="KW-0575">Peroxidase</keyword>
<evidence type="ECO:0000256" key="5">
    <source>
        <dbReference type="ARBA" id="ARBA00023004"/>
    </source>
</evidence>
<evidence type="ECO:0000256" key="4">
    <source>
        <dbReference type="ARBA" id="ARBA00023002"/>
    </source>
</evidence>
<protein>
    <submittedName>
        <fullName evidence="7">Deferrochelatase/peroxidase EfeB</fullName>
    </submittedName>
</protein>
<dbReference type="PANTHER" id="PTHR30521">
    <property type="entry name" value="DEFERROCHELATASE/PEROXIDASE"/>
    <property type="match status" value="1"/>
</dbReference>
<sequence length="485" mass="52576">MSGAPVDLDDIQGLVRFGYKHHTEACFLLLRVTDPVAARAWLARAPVASAATTEPPPATVLQLALGSEGLRALGVAENTIAGFSAEFLSGMGQDPSRARRLGDTGANAPGAWLWGSGTQIPHVLLMLYALPGHLPAWQATVEAQCAAGFEIMRRLPCGELRGNEPFGFADGISQPMLDWRRDRAVRDAEQLRYTNLSCLGEFLLGYPNEYGGYTDRPLLDPQRDPQALLPRAEDAPHRADLGRNGSYLVMRQLQQDVDGFWQALDQLADGDPALREKLATAMVGRTRNGHPLLPTAKSSPPDLNAFTYSEDPRGTLCPLGAHIRRANPRTADLPPGDPGMVSWLMRTLGFDAQSLEQDRVASTRFHRLLRRGRAYHQAQGPDGAETGLHFICLGASIARQFEFVQGAWLHAPHFDGLRNESDPLLGSRAPAADGTATDSFSIPQAQGADQRLPGLPQFVTLRGGAYFFLPGIRALRYLASQGAAP</sequence>
<proteinExistence type="predicted"/>
<dbReference type="EMBL" id="JAVDXT010000002">
    <property type="protein sequence ID" value="MDR7377727.1"/>
    <property type="molecule type" value="Genomic_DNA"/>
</dbReference>
<feature type="region of interest" description="Disordered" evidence="6">
    <location>
        <begin position="421"/>
        <end position="440"/>
    </location>
</feature>
<dbReference type="InterPro" id="IPR011008">
    <property type="entry name" value="Dimeric_a/b-barrel"/>
</dbReference>
<evidence type="ECO:0000313" key="8">
    <source>
        <dbReference type="Proteomes" id="UP001180487"/>
    </source>
</evidence>
<gene>
    <name evidence="7" type="ORF">J2X19_002406</name>
</gene>
<organism evidence="7 8">
    <name type="scientific">Rhodoferax ferrireducens</name>
    <dbReference type="NCBI Taxonomy" id="192843"/>
    <lineage>
        <taxon>Bacteria</taxon>
        <taxon>Pseudomonadati</taxon>
        <taxon>Pseudomonadota</taxon>
        <taxon>Betaproteobacteria</taxon>
        <taxon>Burkholderiales</taxon>
        <taxon>Comamonadaceae</taxon>
        <taxon>Rhodoferax</taxon>
    </lineage>
</organism>
<dbReference type="Proteomes" id="UP001180487">
    <property type="component" value="Unassembled WGS sequence"/>
</dbReference>
<dbReference type="PROSITE" id="PS51404">
    <property type="entry name" value="DYP_PEROXIDASE"/>
    <property type="match status" value="1"/>
</dbReference>
<evidence type="ECO:0000256" key="1">
    <source>
        <dbReference type="ARBA" id="ARBA00001970"/>
    </source>
</evidence>
<keyword evidence="4" id="KW-0560">Oxidoreductase</keyword>
<accession>A0ABU2C8S2</accession>
<reference evidence="7 8" key="1">
    <citation type="submission" date="2023-07" db="EMBL/GenBank/DDBJ databases">
        <title>Sorghum-associated microbial communities from plants grown in Nebraska, USA.</title>
        <authorList>
            <person name="Schachtman D."/>
        </authorList>
    </citation>
    <scope>NUCLEOTIDE SEQUENCE [LARGE SCALE GENOMIC DNA]</scope>
    <source>
        <strain evidence="7 8">BE313</strain>
    </source>
</reference>
<dbReference type="RefSeq" id="WP_310373341.1">
    <property type="nucleotide sequence ID" value="NZ_JAVDXT010000002.1"/>
</dbReference>
<keyword evidence="3" id="KW-0479">Metal-binding</keyword>
<evidence type="ECO:0000256" key="3">
    <source>
        <dbReference type="ARBA" id="ARBA00022723"/>
    </source>
</evidence>
<comment type="caution">
    <text evidence="7">The sequence shown here is derived from an EMBL/GenBank/DDBJ whole genome shotgun (WGS) entry which is preliminary data.</text>
</comment>
<name>A0ABU2C8S2_9BURK</name>
<dbReference type="PANTHER" id="PTHR30521:SF5">
    <property type="entry name" value="BLR4509 PROTEIN"/>
    <property type="match status" value="1"/>
</dbReference>
<keyword evidence="5" id="KW-0408">Iron</keyword>
<evidence type="ECO:0000313" key="7">
    <source>
        <dbReference type="EMBL" id="MDR7377727.1"/>
    </source>
</evidence>
<dbReference type="SUPFAM" id="SSF54909">
    <property type="entry name" value="Dimeric alpha+beta barrel"/>
    <property type="match status" value="1"/>
</dbReference>
<evidence type="ECO:0000256" key="6">
    <source>
        <dbReference type="SAM" id="MobiDB-lite"/>
    </source>
</evidence>
<dbReference type="InterPro" id="IPR006314">
    <property type="entry name" value="Dyp_peroxidase"/>
</dbReference>